<evidence type="ECO:0000256" key="6">
    <source>
        <dbReference type="ARBA" id="ARBA00023203"/>
    </source>
</evidence>
<accession>A0A8C9EH88</accession>
<dbReference type="FunFam" id="2.60.40.10:FF:001108">
    <property type="entry name" value="palladin isoform X2"/>
    <property type="match status" value="1"/>
</dbReference>
<evidence type="ECO:0000313" key="12">
    <source>
        <dbReference type="Proteomes" id="UP000694428"/>
    </source>
</evidence>
<dbReference type="Ensembl" id="ENSPSTT00000000628.1">
    <property type="protein sequence ID" value="ENSPSTP00000000593.1"/>
    <property type="gene ID" value="ENSPSTG00000000509.1"/>
</dbReference>
<dbReference type="InterPro" id="IPR013783">
    <property type="entry name" value="Ig-like_fold"/>
</dbReference>
<dbReference type="GO" id="GO:0030018">
    <property type="term" value="C:Z disc"/>
    <property type="evidence" value="ECO:0007669"/>
    <property type="project" value="UniProtKB-SubCell"/>
</dbReference>
<name>A0A8C9EH88_PAVCR</name>
<feature type="region of interest" description="Disordered" evidence="9">
    <location>
        <begin position="239"/>
        <end position="282"/>
    </location>
</feature>
<reference evidence="11" key="1">
    <citation type="submission" date="2025-08" db="UniProtKB">
        <authorList>
            <consortium name="Ensembl"/>
        </authorList>
    </citation>
    <scope>IDENTIFICATION</scope>
</reference>
<evidence type="ECO:0000256" key="5">
    <source>
        <dbReference type="ARBA" id="ARBA00023157"/>
    </source>
</evidence>
<keyword evidence="12" id="KW-1185">Reference proteome</keyword>
<evidence type="ECO:0000313" key="11">
    <source>
        <dbReference type="Ensembl" id="ENSPSTP00000000593.1"/>
    </source>
</evidence>
<evidence type="ECO:0000259" key="10">
    <source>
        <dbReference type="PROSITE" id="PS50835"/>
    </source>
</evidence>
<keyword evidence="6" id="KW-0009">Actin-binding</keyword>
<dbReference type="InterPro" id="IPR003599">
    <property type="entry name" value="Ig_sub"/>
</dbReference>
<feature type="compositionally biased region" description="Polar residues" evidence="9">
    <location>
        <begin position="241"/>
        <end position="264"/>
    </location>
</feature>
<dbReference type="Proteomes" id="UP000694428">
    <property type="component" value="Unplaced"/>
</dbReference>
<keyword evidence="2" id="KW-0963">Cytoplasm</keyword>
<dbReference type="SMART" id="SM00409">
    <property type="entry name" value="IG"/>
    <property type="match status" value="3"/>
</dbReference>
<keyword evidence="5" id="KW-1015">Disulfide bond</keyword>
<comment type="subcellular location">
    <subcellularLocation>
        <location evidence="1">Cytoplasm</location>
        <location evidence="1">Myofibril</location>
        <location evidence="1">Sarcomere</location>
        <location evidence="1">Z line</location>
    </subcellularLocation>
</comment>
<dbReference type="FunFam" id="2.60.40.10:FF:000032">
    <property type="entry name" value="palladin isoform X1"/>
    <property type="match status" value="2"/>
</dbReference>
<sequence length="784" mass="86310">GSFTCTASNKYGTVSSIAQLTVKAPEDSNNAAALHTQSSINSVAAENQSPPHNPSHRVVNENPKPKLEGVLVNHNEPRSSSKIGLRVHFKLPEDDKGSESPPEDGHGTTNKTRPTYFHEKINGQPVKIPEPTSPSKEPPPVLAKPKLDLTQLKQLHNQVLFEQQQVHQTSTRDLSFNTALLNSATSLNQQPTSTTYKQSKASVSQAFSYTRPKQFLPSQTTPPIISSSSSSVTIFSSVSQGIQRTNSRENVTGNPPPVQSRSSGGLTGKSEPSSPSPKEYTVPLTLSTSSVKQFQPQSVTPAPVSPTGWIQNPAAFLSAVLPSLPSPPSTNAMGLPRSTPVTSTQGVAKKNPKPSQLPTDESIRENKAALVKDLERNLHFREDINQQSSQQEYRISSFEQRLMNEIEFRLERTPVDESDDEIQHEEIPTGKYIAPIFDKRLKHFRVMEGSPVTFTCKIVGIPVPKIYWFKDGKQISKKNTHFKMSREEDGTCSLHIEASTNDDDGNYTIMAANPQGRVSCSGHLMVQSIPVRGRLSTLQPHRARPRVPEGGDKEAVQERFFRPYFLQAPGDMVAHEGRLCRLDCKVSGLPTPDLTWFLNGKPVLPDGTHKMLVRETGVHSLLIDPLSQNDAGTYTCLATNKTGQNSFSLELTVVAAQIIVWGYPESKSIECKGHSLILLWEQKIMHQDTTGYVCLLIQPARKADAGWYTLSAKNEAGIVSCTARLDIYAQWHHQIPQQIKLRPGSSRYANLTGQGLDIYSGFPTTESPVLFSSPTQKVVESDEL</sequence>
<feature type="domain" description="Ig-like" evidence="10">
    <location>
        <begin position="435"/>
        <end position="519"/>
    </location>
</feature>
<dbReference type="SMART" id="SM00408">
    <property type="entry name" value="IGc2"/>
    <property type="match status" value="2"/>
</dbReference>
<dbReference type="Gene3D" id="2.60.40.10">
    <property type="entry name" value="Immunoglobulins"/>
    <property type="match status" value="3"/>
</dbReference>
<feature type="region of interest" description="Disordered" evidence="9">
    <location>
        <begin position="36"/>
        <end position="117"/>
    </location>
</feature>
<comment type="similarity">
    <text evidence="8">Belongs to the myotilin/palladin family.</text>
</comment>
<dbReference type="PANTHER" id="PTHR47633">
    <property type="entry name" value="IMMUNOGLOBULIN"/>
    <property type="match status" value="1"/>
</dbReference>
<organism evidence="11 12">
    <name type="scientific">Pavo cristatus</name>
    <name type="common">Indian peafowl</name>
    <name type="synonym">Blue peafowl</name>
    <dbReference type="NCBI Taxonomy" id="9049"/>
    <lineage>
        <taxon>Eukaryota</taxon>
        <taxon>Metazoa</taxon>
        <taxon>Chordata</taxon>
        <taxon>Craniata</taxon>
        <taxon>Vertebrata</taxon>
        <taxon>Euteleostomi</taxon>
        <taxon>Archelosauria</taxon>
        <taxon>Archosauria</taxon>
        <taxon>Dinosauria</taxon>
        <taxon>Saurischia</taxon>
        <taxon>Theropoda</taxon>
        <taxon>Coelurosauria</taxon>
        <taxon>Aves</taxon>
        <taxon>Neognathae</taxon>
        <taxon>Galloanserae</taxon>
        <taxon>Galliformes</taxon>
        <taxon>Phasianidae</taxon>
        <taxon>Phasianinae</taxon>
        <taxon>Pavo</taxon>
    </lineage>
</organism>
<dbReference type="SUPFAM" id="SSF48726">
    <property type="entry name" value="Immunoglobulin"/>
    <property type="match status" value="3"/>
</dbReference>
<evidence type="ECO:0000256" key="7">
    <source>
        <dbReference type="ARBA" id="ARBA00023319"/>
    </source>
</evidence>
<dbReference type="InterPro" id="IPR013098">
    <property type="entry name" value="Ig_I-set"/>
</dbReference>
<dbReference type="GO" id="GO:0003779">
    <property type="term" value="F:actin binding"/>
    <property type="evidence" value="ECO:0007669"/>
    <property type="project" value="UniProtKB-KW"/>
</dbReference>
<evidence type="ECO:0000256" key="2">
    <source>
        <dbReference type="ARBA" id="ARBA00022490"/>
    </source>
</evidence>
<feature type="compositionally biased region" description="Basic and acidic residues" evidence="9">
    <location>
        <begin position="90"/>
        <end position="106"/>
    </location>
</feature>
<dbReference type="InterPro" id="IPR007110">
    <property type="entry name" value="Ig-like_dom"/>
</dbReference>
<dbReference type="PANTHER" id="PTHR47633:SF13">
    <property type="entry name" value="MYOPALLADIN"/>
    <property type="match status" value="1"/>
</dbReference>
<keyword evidence="7" id="KW-0393">Immunoglobulin domain</keyword>
<proteinExistence type="inferred from homology"/>
<dbReference type="InterPro" id="IPR036179">
    <property type="entry name" value="Ig-like_dom_sf"/>
</dbReference>
<feature type="domain" description="Ig-like" evidence="10">
    <location>
        <begin position="563"/>
        <end position="652"/>
    </location>
</feature>
<reference evidence="11" key="2">
    <citation type="submission" date="2025-09" db="UniProtKB">
        <authorList>
            <consortium name="Ensembl"/>
        </authorList>
    </citation>
    <scope>IDENTIFICATION</scope>
</reference>
<dbReference type="GO" id="GO:0004672">
    <property type="term" value="F:protein kinase activity"/>
    <property type="evidence" value="ECO:0007669"/>
    <property type="project" value="TreeGrafter"/>
</dbReference>
<dbReference type="InterPro" id="IPR003598">
    <property type="entry name" value="Ig_sub2"/>
</dbReference>
<keyword evidence="3" id="KW-0597">Phosphoprotein</keyword>
<feature type="region of interest" description="Disordered" evidence="9">
    <location>
        <begin position="339"/>
        <end position="359"/>
    </location>
</feature>
<dbReference type="Pfam" id="PF07679">
    <property type="entry name" value="I-set"/>
    <property type="match status" value="2"/>
</dbReference>
<feature type="compositionally biased region" description="Polar residues" evidence="9">
    <location>
        <begin position="36"/>
        <end position="50"/>
    </location>
</feature>
<keyword evidence="4" id="KW-0677">Repeat</keyword>
<evidence type="ECO:0000256" key="3">
    <source>
        <dbReference type="ARBA" id="ARBA00022553"/>
    </source>
</evidence>
<evidence type="ECO:0000256" key="4">
    <source>
        <dbReference type="ARBA" id="ARBA00022737"/>
    </source>
</evidence>
<protein>
    <submittedName>
        <fullName evidence="11">Myopalladin</fullName>
    </submittedName>
</protein>
<dbReference type="AlphaFoldDB" id="A0A8C9EH88"/>
<evidence type="ECO:0000256" key="9">
    <source>
        <dbReference type="SAM" id="MobiDB-lite"/>
    </source>
</evidence>
<evidence type="ECO:0000256" key="1">
    <source>
        <dbReference type="ARBA" id="ARBA00004216"/>
    </source>
</evidence>
<evidence type="ECO:0000256" key="8">
    <source>
        <dbReference type="ARBA" id="ARBA00061540"/>
    </source>
</evidence>
<feature type="compositionally biased region" description="Low complexity" evidence="9">
    <location>
        <begin position="269"/>
        <end position="279"/>
    </location>
</feature>
<dbReference type="PROSITE" id="PS50835">
    <property type="entry name" value="IG_LIKE"/>
    <property type="match status" value="2"/>
</dbReference>